<comment type="cofactor">
    <cofactor evidence="1">
        <name>Mg(2+)</name>
        <dbReference type="ChEBI" id="CHEBI:18420"/>
    </cofactor>
</comment>
<proteinExistence type="predicted"/>
<dbReference type="PROSITE" id="PS51462">
    <property type="entry name" value="NUDIX"/>
    <property type="match status" value="1"/>
</dbReference>
<dbReference type="InterPro" id="IPR020084">
    <property type="entry name" value="NUDIX_hydrolase_CS"/>
</dbReference>
<evidence type="ECO:0000256" key="1">
    <source>
        <dbReference type="ARBA" id="ARBA00001946"/>
    </source>
</evidence>
<feature type="domain" description="Nudix hydrolase" evidence="3">
    <location>
        <begin position="40"/>
        <end position="168"/>
    </location>
</feature>
<dbReference type="PROSITE" id="PS00893">
    <property type="entry name" value="NUDIX_BOX"/>
    <property type="match status" value="1"/>
</dbReference>
<dbReference type="Pfam" id="PF00293">
    <property type="entry name" value="NUDIX"/>
    <property type="match status" value="1"/>
</dbReference>
<evidence type="ECO:0000256" key="2">
    <source>
        <dbReference type="ARBA" id="ARBA00022801"/>
    </source>
</evidence>
<accession>A0ABR7HQJ7</accession>
<dbReference type="PANTHER" id="PTHR11839">
    <property type="entry name" value="UDP/ADP-SUGAR PYROPHOSPHATASE"/>
    <property type="match status" value="1"/>
</dbReference>
<keyword evidence="2 4" id="KW-0378">Hydrolase</keyword>
<dbReference type="Proteomes" id="UP000660021">
    <property type="component" value="Unassembled WGS sequence"/>
</dbReference>
<dbReference type="GO" id="GO:0016787">
    <property type="term" value="F:hydrolase activity"/>
    <property type="evidence" value="ECO:0007669"/>
    <property type="project" value="UniProtKB-KW"/>
</dbReference>
<gene>
    <name evidence="4" type="ORF">H8S34_02940</name>
</gene>
<dbReference type="InterPro" id="IPR000086">
    <property type="entry name" value="NUDIX_hydrolase_dom"/>
</dbReference>
<dbReference type="SUPFAM" id="SSF55811">
    <property type="entry name" value="Nudix"/>
    <property type="match status" value="1"/>
</dbReference>
<evidence type="ECO:0000313" key="4">
    <source>
        <dbReference type="EMBL" id="MBC5729788.1"/>
    </source>
</evidence>
<dbReference type="InterPro" id="IPR015797">
    <property type="entry name" value="NUDIX_hydrolase-like_dom_sf"/>
</dbReference>
<dbReference type="PANTHER" id="PTHR11839:SF18">
    <property type="entry name" value="NUDIX HYDROLASE DOMAIN-CONTAINING PROTEIN"/>
    <property type="match status" value="1"/>
</dbReference>
<protein>
    <submittedName>
        <fullName evidence="4">NUDIX hydrolase</fullName>
    </submittedName>
</protein>
<keyword evidence="5" id="KW-1185">Reference proteome</keyword>
<comment type="caution">
    <text evidence="4">The sequence shown here is derived from an EMBL/GenBank/DDBJ whole genome shotgun (WGS) entry which is preliminary data.</text>
</comment>
<organism evidence="4 5">
    <name type="scientific">Pseudoflavonifractor hominis</name>
    <dbReference type="NCBI Taxonomy" id="2763059"/>
    <lineage>
        <taxon>Bacteria</taxon>
        <taxon>Bacillati</taxon>
        <taxon>Bacillota</taxon>
        <taxon>Clostridia</taxon>
        <taxon>Eubacteriales</taxon>
        <taxon>Oscillospiraceae</taxon>
        <taxon>Pseudoflavonifractor</taxon>
    </lineage>
</organism>
<reference evidence="4 5" key="1">
    <citation type="submission" date="2020-08" db="EMBL/GenBank/DDBJ databases">
        <title>Genome public.</title>
        <authorList>
            <person name="Liu C."/>
            <person name="Sun Q."/>
        </authorList>
    </citation>
    <scope>NUCLEOTIDE SEQUENCE [LARGE SCALE GENOMIC DNA]</scope>
    <source>
        <strain evidence="4 5">New-38</strain>
    </source>
</reference>
<name>A0ABR7HQJ7_9FIRM</name>
<evidence type="ECO:0000259" key="3">
    <source>
        <dbReference type="PROSITE" id="PS51462"/>
    </source>
</evidence>
<sequence length="178" mass="19833">MELLEKTLSSEIKFKGRIVTLRLDEAELPNGRKASREVVEHPGGVVILPLYEDGTVTLVRQFRYPFQKVIAELPAGKLEYGEDHRLAALRELSEEVGAVPDELTYLGCIYTSPGFSSEVLHMYLARGLHQGACHPDEDEFLERERIPFQTLVERVMSGEIADGKTVAAALKVKVLLGL</sequence>
<dbReference type="RefSeq" id="WP_101692236.1">
    <property type="nucleotide sequence ID" value="NZ_JACOPR010000002.1"/>
</dbReference>
<dbReference type="EMBL" id="JACOPR010000002">
    <property type="protein sequence ID" value="MBC5729788.1"/>
    <property type="molecule type" value="Genomic_DNA"/>
</dbReference>
<evidence type="ECO:0000313" key="5">
    <source>
        <dbReference type="Proteomes" id="UP000660021"/>
    </source>
</evidence>
<dbReference type="Gene3D" id="3.90.79.10">
    <property type="entry name" value="Nucleoside Triphosphate Pyrophosphohydrolase"/>
    <property type="match status" value="1"/>
</dbReference>